<comment type="caution">
    <text evidence="9">The sequence shown here is derived from an EMBL/GenBank/DDBJ whole genome shotgun (WGS) entry which is preliminary data.</text>
</comment>
<feature type="transmembrane region" description="Helical" evidence="6">
    <location>
        <begin position="325"/>
        <end position="349"/>
    </location>
</feature>
<proteinExistence type="predicted"/>
<evidence type="ECO:0000313" key="10">
    <source>
        <dbReference type="Proteomes" id="UP000297737"/>
    </source>
</evidence>
<gene>
    <name evidence="9" type="ORF">EUV02_04230</name>
</gene>
<sequence>MVGAEGRGKASGSVRKARVSSTAGLPVQTAPSALFAACRRGRDTVETALAAEASQLPLWIPVAFGIGIAAYLVIPWSEQRLCAAAVMATLVALAPALRGAAARVAGWAGVLMLLGFGVAWVRTTMVAAPRLERPAIVQLVGTIAAVELRTSSGQIRLRIVPFDPALPPAVRVAVADSANAADSQLRPGARVSVTARLAPPSGPVMPGGYDFARHAWFEQLGASGSALGRVSILAPAPPPTRFAARLAALRADLTARLKLKVPGVPGSFAAAFVTGDQGAIPKAVAQAMRDSGLAHLLSISGLHIAIVAAGTLWTLRKLMLLWPWLALRIPVRAIAATFAAVAAIGYTLLAGSDIPTVRACLAAIIVLLGVIIGREALTLRMVAAAAFLILLLRPEALLSPSFQLSFAAVTGLVALYQSRFGTWLNTGQPYDGWFVRLARATLALVVTGLVAETMLSATALYHFNRTGVYGVIANIVAIPLTSFVIMPL</sequence>
<dbReference type="EMBL" id="SIHO01000001">
    <property type="protein sequence ID" value="TFU06224.1"/>
    <property type="molecule type" value="Genomic_DNA"/>
</dbReference>
<feature type="domain" description="DUF4131" evidence="8">
    <location>
        <begin position="81"/>
        <end position="226"/>
    </location>
</feature>
<dbReference type="GO" id="GO:0005886">
    <property type="term" value="C:plasma membrane"/>
    <property type="evidence" value="ECO:0007669"/>
    <property type="project" value="UniProtKB-SubCell"/>
</dbReference>
<feature type="transmembrane region" description="Helical" evidence="6">
    <location>
        <begin position="81"/>
        <end position="98"/>
    </location>
</feature>
<dbReference type="Proteomes" id="UP000297737">
    <property type="component" value="Unassembled WGS sequence"/>
</dbReference>
<dbReference type="InterPro" id="IPR004477">
    <property type="entry name" value="ComEC_N"/>
</dbReference>
<feature type="transmembrane region" description="Helical" evidence="6">
    <location>
        <begin position="361"/>
        <end position="391"/>
    </location>
</feature>
<dbReference type="Pfam" id="PF03772">
    <property type="entry name" value="Competence"/>
    <property type="match status" value="1"/>
</dbReference>
<name>A0A4Y9ERI9_9SPHN</name>
<dbReference type="InterPro" id="IPR025405">
    <property type="entry name" value="DUF4131"/>
</dbReference>
<keyword evidence="3 6" id="KW-0812">Transmembrane</keyword>
<evidence type="ECO:0000256" key="5">
    <source>
        <dbReference type="ARBA" id="ARBA00023136"/>
    </source>
</evidence>
<evidence type="ECO:0000313" key="9">
    <source>
        <dbReference type="EMBL" id="TFU06224.1"/>
    </source>
</evidence>
<dbReference type="OrthoDB" id="9790149at2"/>
<feature type="transmembrane region" description="Helical" evidence="6">
    <location>
        <begin position="56"/>
        <end position="74"/>
    </location>
</feature>
<dbReference type="NCBIfam" id="TIGR00360">
    <property type="entry name" value="ComEC_N-term"/>
    <property type="match status" value="1"/>
</dbReference>
<keyword evidence="4 6" id="KW-1133">Transmembrane helix</keyword>
<dbReference type="PANTHER" id="PTHR30619:SF1">
    <property type="entry name" value="RECOMBINATION PROTEIN 2"/>
    <property type="match status" value="1"/>
</dbReference>
<dbReference type="InterPro" id="IPR052159">
    <property type="entry name" value="Competence_DNA_uptake"/>
</dbReference>
<evidence type="ECO:0000256" key="1">
    <source>
        <dbReference type="ARBA" id="ARBA00004651"/>
    </source>
</evidence>
<feature type="domain" description="ComEC/Rec2-related protein" evidence="7">
    <location>
        <begin position="273"/>
        <end position="488"/>
    </location>
</feature>
<evidence type="ECO:0000259" key="7">
    <source>
        <dbReference type="Pfam" id="PF03772"/>
    </source>
</evidence>
<accession>A0A4Y9ERI9</accession>
<evidence type="ECO:0000256" key="2">
    <source>
        <dbReference type="ARBA" id="ARBA00022475"/>
    </source>
</evidence>
<evidence type="ECO:0000256" key="6">
    <source>
        <dbReference type="SAM" id="Phobius"/>
    </source>
</evidence>
<feature type="transmembrane region" description="Helical" evidence="6">
    <location>
        <begin position="467"/>
        <end position="486"/>
    </location>
</feature>
<feature type="transmembrane region" description="Helical" evidence="6">
    <location>
        <begin position="292"/>
        <end position="313"/>
    </location>
</feature>
<feature type="transmembrane region" description="Helical" evidence="6">
    <location>
        <begin position="397"/>
        <end position="416"/>
    </location>
</feature>
<keyword evidence="5 6" id="KW-0472">Membrane</keyword>
<feature type="transmembrane region" description="Helical" evidence="6">
    <location>
        <begin position="104"/>
        <end position="121"/>
    </location>
</feature>
<protein>
    <submittedName>
        <fullName evidence="9">ComEC family competence protein</fullName>
    </submittedName>
</protein>
<dbReference type="AlphaFoldDB" id="A0A4Y9ERI9"/>
<evidence type="ECO:0000259" key="8">
    <source>
        <dbReference type="Pfam" id="PF13567"/>
    </source>
</evidence>
<dbReference type="Pfam" id="PF13567">
    <property type="entry name" value="DUF4131"/>
    <property type="match status" value="1"/>
</dbReference>
<reference evidence="9 10" key="1">
    <citation type="submission" date="2019-02" db="EMBL/GenBank/DDBJ databases">
        <title>Polymorphobacter sp. isolated from the lake at the Tibet of China.</title>
        <authorList>
            <person name="Li A."/>
        </authorList>
    </citation>
    <scope>NUCLEOTIDE SEQUENCE [LARGE SCALE GENOMIC DNA]</scope>
    <source>
        <strain evidence="9 10">DJ1R-1</strain>
    </source>
</reference>
<dbReference type="PANTHER" id="PTHR30619">
    <property type="entry name" value="DNA INTERNALIZATION/COMPETENCE PROTEIN COMEC/REC2"/>
    <property type="match status" value="1"/>
</dbReference>
<organism evidence="9 10">
    <name type="scientific">Glacieibacterium arshaanense</name>
    <dbReference type="NCBI Taxonomy" id="2511025"/>
    <lineage>
        <taxon>Bacteria</taxon>
        <taxon>Pseudomonadati</taxon>
        <taxon>Pseudomonadota</taxon>
        <taxon>Alphaproteobacteria</taxon>
        <taxon>Sphingomonadales</taxon>
        <taxon>Sphingosinicellaceae</taxon>
        <taxon>Glacieibacterium</taxon>
    </lineage>
</organism>
<comment type="subcellular location">
    <subcellularLocation>
        <location evidence="1">Cell membrane</location>
        <topology evidence="1">Multi-pass membrane protein</topology>
    </subcellularLocation>
</comment>
<keyword evidence="2" id="KW-1003">Cell membrane</keyword>
<feature type="transmembrane region" description="Helical" evidence="6">
    <location>
        <begin position="437"/>
        <end position="461"/>
    </location>
</feature>
<keyword evidence="10" id="KW-1185">Reference proteome</keyword>
<evidence type="ECO:0000256" key="3">
    <source>
        <dbReference type="ARBA" id="ARBA00022692"/>
    </source>
</evidence>
<evidence type="ECO:0000256" key="4">
    <source>
        <dbReference type="ARBA" id="ARBA00022989"/>
    </source>
</evidence>